<dbReference type="EMBL" id="JAAZWO010000042">
    <property type="protein sequence ID" value="MBC2399978.1"/>
    <property type="molecule type" value="Genomic_DNA"/>
</dbReference>
<evidence type="ECO:0000313" key="3">
    <source>
        <dbReference type="Proteomes" id="UP000563151"/>
    </source>
</evidence>
<comment type="caution">
    <text evidence="2">The sequence shown here is derived from an EMBL/GenBank/DDBJ whole genome shotgun (WGS) entry which is preliminary data.</text>
</comment>
<dbReference type="Proteomes" id="UP000563151">
    <property type="component" value="Unassembled WGS sequence"/>
</dbReference>
<organism evidence="2 3">
    <name type="scientific">Clostridium tetanomorphum</name>
    <dbReference type="NCBI Taxonomy" id="1553"/>
    <lineage>
        <taxon>Bacteria</taxon>
        <taxon>Bacillati</taxon>
        <taxon>Bacillota</taxon>
        <taxon>Clostridia</taxon>
        <taxon>Eubacteriales</taxon>
        <taxon>Clostridiaceae</taxon>
        <taxon>Clostridium</taxon>
    </lineage>
</organism>
<name>A0A923EEZ2_CLOTT</name>
<sequence length="72" mass="7717">MEQNLNNDILDKLTKVCICKAISRSKIKHAIKGGARTLEEVNNITGAGSGGCGGKGCRCKIEDILKQLTTKE</sequence>
<keyword evidence="3" id="KW-1185">Reference proteome</keyword>
<evidence type="ECO:0000313" key="2">
    <source>
        <dbReference type="EMBL" id="MBC2399978.1"/>
    </source>
</evidence>
<reference evidence="2 3" key="1">
    <citation type="submission" date="2020-04" db="EMBL/GenBank/DDBJ databases">
        <title>Genomic insights into acetone-butanol-ethanol (ABE) fermentation by sequencing solventogenic clostridia strains.</title>
        <authorList>
            <person name="Brown S."/>
        </authorList>
    </citation>
    <scope>NUCLEOTIDE SEQUENCE [LARGE SCALE GENOMIC DNA]</scope>
    <source>
        <strain evidence="2 3">DJ011</strain>
    </source>
</reference>
<protein>
    <submittedName>
        <fullName evidence="2">(2Fe-2S)-binding protein</fullName>
    </submittedName>
</protein>
<accession>A0A923EEZ2</accession>
<dbReference type="RefSeq" id="WP_035151702.1">
    <property type="nucleotide sequence ID" value="NZ_JAAZWO010000042.1"/>
</dbReference>
<feature type="domain" description="BFD-like [2Fe-2S]-binding" evidence="1">
    <location>
        <begin position="16"/>
        <end position="66"/>
    </location>
</feature>
<dbReference type="InterPro" id="IPR007419">
    <property type="entry name" value="BFD-like_2Fe2S-bd_dom"/>
</dbReference>
<evidence type="ECO:0000259" key="1">
    <source>
        <dbReference type="Pfam" id="PF04324"/>
    </source>
</evidence>
<dbReference type="Gene3D" id="1.10.10.1100">
    <property type="entry name" value="BFD-like [2Fe-2S]-binding domain"/>
    <property type="match status" value="1"/>
</dbReference>
<dbReference type="InterPro" id="IPR041854">
    <property type="entry name" value="BFD-like_2Fe2S-bd_dom_sf"/>
</dbReference>
<proteinExistence type="predicted"/>
<dbReference type="Pfam" id="PF04324">
    <property type="entry name" value="Fer2_BFD"/>
    <property type="match status" value="1"/>
</dbReference>
<dbReference type="AlphaFoldDB" id="A0A923EEZ2"/>
<gene>
    <name evidence="2" type="ORF">HGG79_19760</name>
</gene>